<feature type="compositionally biased region" description="Low complexity" evidence="10">
    <location>
        <begin position="462"/>
        <end position="483"/>
    </location>
</feature>
<dbReference type="eggNOG" id="KOG1902">
    <property type="taxonomic scope" value="Eukaryota"/>
</dbReference>
<dbReference type="AlphaFoldDB" id="D7FPL2"/>
<dbReference type="PROSITE" id="PS50103">
    <property type="entry name" value="ZF_C3H1"/>
    <property type="match status" value="3"/>
</dbReference>
<feature type="zinc finger region" description="C3H1-type" evidence="9">
    <location>
        <begin position="175"/>
        <end position="203"/>
    </location>
</feature>
<evidence type="ECO:0000313" key="15">
    <source>
        <dbReference type="Proteomes" id="UP000002630"/>
    </source>
</evidence>
<comment type="subcellular location">
    <subcellularLocation>
        <location evidence="1">Nucleus</location>
    </subcellularLocation>
</comment>
<proteinExistence type="predicted"/>
<dbReference type="InterPro" id="IPR041367">
    <property type="entry name" value="Znf-CCCH_4"/>
</dbReference>
<name>D7FPL2_ECTSI</name>
<dbReference type="SUPFAM" id="SSF90229">
    <property type="entry name" value="CCCH zinc finger"/>
    <property type="match status" value="2"/>
</dbReference>
<keyword evidence="3 9" id="KW-0479">Metal-binding</keyword>
<evidence type="ECO:0000256" key="6">
    <source>
        <dbReference type="ARBA" id="ARBA00022833"/>
    </source>
</evidence>
<dbReference type="InterPro" id="IPR007275">
    <property type="entry name" value="YTH_domain"/>
</dbReference>
<feature type="compositionally biased region" description="Gly residues" evidence="10">
    <location>
        <begin position="653"/>
        <end position="662"/>
    </location>
</feature>
<keyword evidence="7" id="KW-0694">RNA-binding</keyword>
<evidence type="ECO:0000256" key="10">
    <source>
        <dbReference type="SAM" id="MobiDB-lite"/>
    </source>
</evidence>
<feature type="compositionally biased region" description="Gly residues" evidence="10">
    <location>
        <begin position="429"/>
        <end position="454"/>
    </location>
</feature>
<dbReference type="SMART" id="SM00356">
    <property type="entry name" value="ZnF_C3H1"/>
    <property type="match status" value="4"/>
</dbReference>
<dbReference type="Pfam" id="PF10539">
    <property type="entry name" value="Dev_Cell_Death"/>
    <property type="match status" value="1"/>
</dbReference>
<keyword evidence="15" id="KW-1185">Reference proteome</keyword>
<keyword evidence="5 9" id="KW-0863">Zinc-finger</keyword>
<evidence type="ECO:0000256" key="1">
    <source>
        <dbReference type="ARBA" id="ARBA00004123"/>
    </source>
</evidence>
<dbReference type="OrthoDB" id="1914176at2759"/>
<feature type="compositionally biased region" description="Gly residues" evidence="10">
    <location>
        <begin position="148"/>
        <end position="168"/>
    </location>
</feature>
<dbReference type="Pfam" id="PF18044">
    <property type="entry name" value="zf-CCCH_4"/>
    <property type="match status" value="1"/>
</dbReference>
<dbReference type="InterPro" id="IPR000571">
    <property type="entry name" value="Znf_CCCH"/>
</dbReference>
<evidence type="ECO:0000256" key="7">
    <source>
        <dbReference type="ARBA" id="ARBA00022884"/>
    </source>
</evidence>
<protein>
    <submittedName>
        <fullName evidence="14">Uncharacterized protein</fullName>
    </submittedName>
</protein>
<dbReference type="PANTHER" id="PTHR23102">
    <property type="entry name" value="CLEAVAGE AND POLYADENYLATION SPECIFICITY FACTOR SUBUNIT 4-RELATED"/>
    <property type="match status" value="1"/>
</dbReference>
<feature type="domain" description="C3H1-type" evidence="11">
    <location>
        <begin position="83"/>
        <end position="110"/>
    </location>
</feature>
<dbReference type="Pfam" id="PF04146">
    <property type="entry name" value="YTH"/>
    <property type="match status" value="1"/>
</dbReference>
<dbReference type="PROSITE" id="PS50882">
    <property type="entry name" value="YTH"/>
    <property type="match status" value="1"/>
</dbReference>
<gene>
    <name evidence="14" type="ORF">Esi_0193_0062</name>
</gene>
<feature type="compositionally biased region" description="Basic residues" evidence="10">
    <location>
        <begin position="663"/>
        <end position="684"/>
    </location>
</feature>
<evidence type="ECO:0000256" key="5">
    <source>
        <dbReference type="ARBA" id="ARBA00022771"/>
    </source>
</evidence>
<evidence type="ECO:0000256" key="3">
    <source>
        <dbReference type="ARBA" id="ARBA00022723"/>
    </source>
</evidence>
<feature type="region of interest" description="Disordered" evidence="10">
    <location>
        <begin position="202"/>
        <end position="226"/>
    </location>
</feature>
<feature type="domain" description="YTH" evidence="12">
    <location>
        <begin position="246"/>
        <end position="374"/>
    </location>
</feature>
<feature type="region of interest" description="Disordered" evidence="10">
    <location>
        <begin position="647"/>
        <end position="684"/>
    </location>
</feature>
<keyword evidence="8" id="KW-0539">Nucleus</keyword>
<organism evidence="14 15">
    <name type="scientific">Ectocarpus siliculosus</name>
    <name type="common">Brown alga</name>
    <name type="synonym">Conferva siliculosa</name>
    <dbReference type="NCBI Taxonomy" id="2880"/>
    <lineage>
        <taxon>Eukaryota</taxon>
        <taxon>Sar</taxon>
        <taxon>Stramenopiles</taxon>
        <taxon>Ochrophyta</taxon>
        <taxon>PX clade</taxon>
        <taxon>Phaeophyceae</taxon>
        <taxon>Ectocarpales</taxon>
        <taxon>Ectocarpaceae</taxon>
        <taxon>Ectocarpus</taxon>
    </lineage>
</organism>
<dbReference type="InParanoid" id="D7FPL2"/>
<evidence type="ECO:0000256" key="8">
    <source>
        <dbReference type="ARBA" id="ARBA00023242"/>
    </source>
</evidence>
<dbReference type="PROSITE" id="PS51222">
    <property type="entry name" value="DCD"/>
    <property type="match status" value="1"/>
</dbReference>
<evidence type="ECO:0000259" key="11">
    <source>
        <dbReference type="PROSITE" id="PS50103"/>
    </source>
</evidence>
<evidence type="ECO:0000256" key="4">
    <source>
        <dbReference type="ARBA" id="ARBA00022737"/>
    </source>
</evidence>
<dbReference type="Proteomes" id="UP000002630">
    <property type="component" value="Unassembled WGS sequence"/>
</dbReference>
<reference evidence="14 15" key="1">
    <citation type="journal article" date="2010" name="Nature">
        <title>The Ectocarpus genome and the independent evolution of multicellularity in brown algae.</title>
        <authorList>
            <person name="Cock J.M."/>
            <person name="Sterck L."/>
            <person name="Rouze P."/>
            <person name="Scornet D."/>
            <person name="Allen A.E."/>
            <person name="Amoutzias G."/>
            <person name="Anthouard V."/>
            <person name="Artiguenave F."/>
            <person name="Aury J.M."/>
            <person name="Badger J.H."/>
            <person name="Beszteri B."/>
            <person name="Billiau K."/>
            <person name="Bonnet E."/>
            <person name="Bothwell J.H."/>
            <person name="Bowler C."/>
            <person name="Boyen C."/>
            <person name="Brownlee C."/>
            <person name="Carrano C.J."/>
            <person name="Charrier B."/>
            <person name="Cho G.Y."/>
            <person name="Coelho S.M."/>
            <person name="Collen J."/>
            <person name="Corre E."/>
            <person name="Da Silva C."/>
            <person name="Delage L."/>
            <person name="Delaroque N."/>
            <person name="Dittami S.M."/>
            <person name="Doulbeau S."/>
            <person name="Elias M."/>
            <person name="Farnham G."/>
            <person name="Gachon C.M."/>
            <person name="Gschloessl B."/>
            <person name="Heesch S."/>
            <person name="Jabbari K."/>
            <person name="Jubin C."/>
            <person name="Kawai H."/>
            <person name="Kimura K."/>
            <person name="Kloareg B."/>
            <person name="Kupper F.C."/>
            <person name="Lang D."/>
            <person name="Le Bail A."/>
            <person name="Leblanc C."/>
            <person name="Lerouge P."/>
            <person name="Lohr M."/>
            <person name="Lopez P.J."/>
            <person name="Martens C."/>
            <person name="Maumus F."/>
            <person name="Michel G."/>
            <person name="Miranda-Saavedra D."/>
            <person name="Morales J."/>
            <person name="Moreau H."/>
            <person name="Motomura T."/>
            <person name="Nagasato C."/>
            <person name="Napoli C.A."/>
            <person name="Nelson D.R."/>
            <person name="Nyvall-Collen P."/>
            <person name="Peters A.F."/>
            <person name="Pommier C."/>
            <person name="Potin P."/>
            <person name="Poulain J."/>
            <person name="Quesneville H."/>
            <person name="Read B."/>
            <person name="Rensing S.A."/>
            <person name="Ritter A."/>
            <person name="Rousvoal S."/>
            <person name="Samanta M."/>
            <person name="Samson G."/>
            <person name="Schroeder D.C."/>
            <person name="Segurens B."/>
            <person name="Strittmatter M."/>
            <person name="Tonon T."/>
            <person name="Tregear J.W."/>
            <person name="Valentin K."/>
            <person name="von Dassow P."/>
            <person name="Yamagishi T."/>
            <person name="Van de Peer Y."/>
            <person name="Wincker P."/>
        </authorList>
    </citation>
    <scope>NUCLEOTIDE SEQUENCE [LARGE SCALE GENOMIC DNA]</scope>
    <source>
        <strain evidence="15">Ec32 / CCAP1310/4</strain>
    </source>
</reference>
<feature type="region of interest" description="Disordered" evidence="10">
    <location>
        <begin position="396"/>
        <end position="484"/>
    </location>
</feature>
<dbReference type="GO" id="GO:0003723">
    <property type="term" value="F:RNA binding"/>
    <property type="evidence" value="ECO:0007669"/>
    <property type="project" value="UniProtKB-KW"/>
</dbReference>
<evidence type="ECO:0000256" key="9">
    <source>
        <dbReference type="PROSITE-ProRule" id="PRU00723"/>
    </source>
</evidence>
<dbReference type="EMBL" id="FN649760">
    <property type="protein sequence ID" value="CBJ30469.1"/>
    <property type="molecule type" value="Genomic_DNA"/>
</dbReference>
<dbReference type="GO" id="GO:0008270">
    <property type="term" value="F:zinc ion binding"/>
    <property type="evidence" value="ECO:0007669"/>
    <property type="project" value="UniProtKB-KW"/>
</dbReference>
<feature type="domain" description="C3H1-type" evidence="11">
    <location>
        <begin position="31"/>
        <end position="58"/>
    </location>
</feature>
<dbReference type="CDD" id="cd21134">
    <property type="entry name" value="YTH"/>
    <property type="match status" value="1"/>
</dbReference>
<evidence type="ECO:0000259" key="13">
    <source>
        <dbReference type="PROSITE" id="PS51222"/>
    </source>
</evidence>
<dbReference type="SMART" id="SM00767">
    <property type="entry name" value="DCD"/>
    <property type="match status" value="1"/>
</dbReference>
<dbReference type="eggNOG" id="KOG1040">
    <property type="taxonomic scope" value="Eukaryota"/>
</dbReference>
<feature type="domain" description="DCD" evidence="13">
    <location>
        <begin position="489"/>
        <end position="620"/>
    </location>
</feature>
<feature type="region of interest" description="Disordered" evidence="10">
    <location>
        <begin position="130"/>
        <end position="168"/>
    </location>
</feature>
<dbReference type="GO" id="GO:0006397">
    <property type="term" value="P:mRNA processing"/>
    <property type="evidence" value="ECO:0007669"/>
    <property type="project" value="UniProtKB-KW"/>
</dbReference>
<dbReference type="STRING" id="2880.D7FPL2"/>
<dbReference type="InterPro" id="IPR045348">
    <property type="entry name" value="CPSF4/Yth1"/>
</dbReference>
<keyword evidence="2" id="KW-0507">mRNA processing</keyword>
<keyword evidence="6 9" id="KW-0862">Zinc</keyword>
<accession>D7FPL2</accession>
<sequence>MDDAWNELSFDFEPAVQAALPPTSLGNTRDRFRTQVCRHWLRGLCMIGDSCGYLHKMDRNRMPICRWRTDCQVEGCAFRHEEEQEAPECAMYQQGFCRQGPTCRFRHVKRAREDCPEVADFSLANPTSLHSNSAGGRAIPPGGFSRSFGGGSFGGGGGGAAQRGGGGGEHAGRYFGKNQMCKYWTSGTKCPWGDACNYAHGEEDPRRDKGSGGVGGGFGSRFESRKDPLTDPDIEAIVPVKDGEKARFFVLRSLNHDNLAVSAVQNKWYARRFNIMPFNSAFDGPGRAFFFFTVNQSNNFQGCAEMTSRVPQMGPRTEEEQVMEFSVKWLRLCELPFSVASQVKNPSQDNLPIWRASHGMEIPYEAGRKLCKLMWAQPEIDLPQHVVQQAKDAPFSGVLPARSPASGGNPTGPPGMRGPPNNLVRVGGPPLGGGAPGGVEGVSGGGAGGSGVGAGSLQLPGQQQQQQQQQQKQQQQMQMQMQQVPPQFDGPPGFLFEIESEFFDECVGKLLFGLPARLPPHAHDAIQPGNPLFLWDPGNGLVLGIFRAVSGLSERIDGTAWARPGMETPLPWQVRVSVDLKAPPIKAGEPIIREVFRSGMVEPGALDPRQADILASTMAGRMRPPPPGVVPVPGPAVAVVPRDVGPPGFNGPVVGGGGGGGAHRGRGGRRNRNGGGKGHRSGKK</sequence>
<dbReference type="PANTHER" id="PTHR23102:SF24">
    <property type="entry name" value="CLEAVAGE AND POLYADENYLATION SPECIFICITY FACTOR SUBUNIT 4"/>
    <property type="match status" value="1"/>
</dbReference>
<feature type="domain" description="C3H1-type" evidence="11">
    <location>
        <begin position="175"/>
        <end position="203"/>
    </location>
</feature>
<keyword evidence="4" id="KW-0677">Repeat</keyword>
<evidence type="ECO:0000313" key="14">
    <source>
        <dbReference type="EMBL" id="CBJ30469.1"/>
    </source>
</evidence>
<dbReference type="GO" id="GO:0005634">
    <property type="term" value="C:nucleus"/>
    <property type="evidence" value="ECO:0007669"/>
    <property type="project" value="UniProtKB-SubCell"/>
</dbReference>
<dbReference type="Gene3D" id="4.10.1000.10">
    <property type="entry name" value="Zinc finger, CCCH-type"/>
    <property type="match status" value="2"/>
</dbReference>
<dbReference type="InterPro" id="IPR013989">
    <property type="entry name" value="Dev_and_cell_death_domain"/>
</dbReference>
<dbReference type="InterPro" id="IPR036855">
    <property type="entry name" value="Znf_CCCH_sf"/>
</dbReference>
<dbReference type="Gene3D" id="3.10.590.10">
    <property type="entry name" value="ph1033 like domains"/>
    <property type="match status" value="1"/>
</dbReference>
<feature type="zinc finger region" description="C3H1-type" evidence="9">
    <location>
        <begin position="31"/>
        <end position="58"/>
    </location>
</feature>
<evidence type="ECO:0000259" key="12">
    <source>
        <dbReference type="PROSITE" id="PS50882"/>
    </source>
</evidence>
<evidence type="ECO:0000256" key="2">
    <source>
        <dbReference type="ARBA" id="ARBA00022664"/>
    </source>
</evidence>
<feature type="zinc finger region" description="C3H1-type" evidence="9">
    <location>
        <begin position="83"/>
        <end position="110"/>
    </location>
</feature>